<feature type="transmembrane region" description="Helical" evidence="9">
    <location>
        <begin position="77"/>
        <end position="102"/>
    </location>
</feature>
<feature type="transmembrane region" description="Helical" evidence="9">
    <location>
        <begin position="341"/>
        <end position="362"/>
    </location>
</feature>
<sequence>MSFADHWVSFESSCKANLQVLLLAVVGFLCGYYPTEEPFIDTRAAKKLSRIALYVFLPCLCFCSIGSRLTLDDMATLWPLIMWSFLQTVIGWVTSQVLCWLLRDVIDRPSLSKEERRAVGPSLIYSLLPLAVTWQNSGVFPLVMMEAICEQYPTAHFSQHTHPHYTTDAGEDVIMEDPVTSCFDDAAMFVFVYGVGWGISFWSVGYSKLKSARDQVLRREPSKTRIEAAMRVAEDLFNPAIIALLVGILVGCLPAVQSFIFQTNGGFVSSFTKTAHVLGQPTVAVMTMLMAASLAHNVRSMQEAATGDKTGESLANAPLAGSKDIIAADDIGEPEAPNWRMVTLAVMLKLCIQPLIGILLMCGAERYFGPSSVFLPNKPLVKVVILVEFAAPSAQTLVLAAQRLSMSRLAGNLTYIYTWMYIFSFLFATVFCSVAIEMFLQHAK</sequence>
<gene>
    <name evidence="10" type="ORF">Vbra_6480</name>
</gene>
<dbReference type="InterPro" id="IPR045033">
    <property type="entry name" value="PILS1/3/4/5/7"/>
</dbReference>
<dbReference type="InterPro" id="IPR004776">
    <property type="entry name" value="Mem_transp_PIN-like"/>
</dbReference>
<keyword evidence="5 9" id="KW-1133">Transmembrane helix</keyword>
<evidence type="ECO:0000256" key="4">
    <source>
        <dbReference type="ARBA" id="ARBA00022692"/>
    </source>
</evidence>
<dbReference type="EMBL" id="CDMY01000929">
    <property type="protein sequence ID" value="CEM37207.1"/>
    <property type="molecule type" value="Genomic_DNA"/>
</dbReference>
<evidence type="ECO:0000256" key="9">
    <source>
        <dbReference type="SAM" id="Phobius"/>
    </source>
</evidence>
<feature type="transmembrane region" description="Helical" evidence="9">
    <location>
        <begin position="16"/>
        <end position="35"/>
    </location>
</feature>
<feature type="transmembrane region" description="Helical" evidence="9">
    <location>
        <begin position="416"/>
        <end position="440"/>
    </location>
</feature>
<keyword evidence="3" id="KW-0813">Transport</keyword>
<reference evidence="10 11" key="1">
    <citation type="submission" date="2014-11" db="EMBL/GenBank/DDBJ databases">
        <authorList>
            <person name="Zhu J."/>
            <person name="Qi W."/>
            <person name="Song R."/>
        </authorList>
    </citation>
    <scope>NUCLEOTIDE SEQUENCE [LARGE SCALE GENOMIC DNA]</scope>
</reference>
<evidence type="ECO:0000256" key="6">
    <source>
        <dbReference type="ARBA" id="ARBA00023136"/>
    </source>
</evidence>
<dbReference type="AlphaFoldDB" id="A0A0G4H1B2"/>
<dbReference type="GO" id="GO:0016020">
    <property type="term" value="C:membrane"/>
    <property type="evidence" value="ECO:0007669"/>
    <property type="project" value="UniProtKB-SubCell"/>
</dbReference>
<dbReference type="OrthoDB" id="191139at2759"/>
<proteinExistence type="inferred from homology"/>
<dbReference type="PANTHER" id="PTHR31651:SF33">
    <property type="entry name" value="PROTEIN PIN-LIKES 1"/>
    <property type="match status" value="1"/>
</dbReference>
<dbReference type="GO" id="GO:0012505">
    <property type="term" value="C:endomembrane system"/>
    <property type="evidence" value="ECO:0007669"/>
    <property type="project" value="UniProtKB-SubCell"/>
</dbReference>
<keyword evidence="4 9" id="KW-0812">Transmembrane</keyword>
<dbReference type="STRING" id="1169540.A0A0G4H1B2"/>
<dbReference type="OMA" id="CEAKANT"/>
<evidence type="ECO:0000256" key="3">
    <source>
        <dbReference type="ARBA" id="ARBA00022448"/>
    </source>
</evidence>
<feature type="transmembrane region" description="Helical" evidence="9">
    <location>
        <begin position="123"/>
        <end position="144"/>
    </location>
</feature>
<comment type="subcellular location">
    <subcellularLocation>
        <location evidence="2">Endomembrane system</location>
    </subcellularLocation>
    <subcellularLocation>
        <location evidence="1">Membrane</location>
        <topology evidence="1">Multi-pass membrane protein</topology>
    </subcellularLocation>
</comment>
<evidence type="ECO:0000256" key="8">
    <source>
        <dbReference type="ARBA" id="ARBA00025752"/>
    </source>
</evidence>
<name>A0A0G4H1B2_VITBC</name>
<evidence type="ECO:0000256" key="1">
    <source>
        <dbReference type="ARBA" id="ARBA00004141"/>
    </source>
</evidence>
<comment type="function">
    <text evidence="7">Involved in cellular auxin homeostasis by regulating auxin metabolism. Regulates intracellular auxin accumulation at the endoplasmic reticulum and thus auxin availability for nuclear auxin signaling.</text>
</comment>
<feature type="transmembrane region" description="Helical" evidence="9">
    <location>
        <begin position="51"/>
        <end position="71"/>
    </location>
</feature>
<dbReference type="Pfam" id="PF03547">
    <property type="entry name" value="Mem_trans"/>
    <property type="match status" value="1"/>
</dbReference>
<comment type="similarity">
    <text evidence="8">Belongs to the auxin efflux carrier (TC 2.A.69.2) family.</text>
</comment>
<evidence type="ECO:0000256" key="5">
    <source>
        <dbReference type="ARBA" id="ARBA00022989"/>
    </source>
</evidence>
<evidence type="ECO:0000313" key="10">
    <source>
        <dbReference type="EMBL" id="CEM37207.1"/>
    </source>
</evidence>
<dbReference type="PhylomeDB" id="A0A0G4H1B2"/>
<feature type="transmembrane region" description="Helical" evidence="9">
    <location>
        <begin position="240"/>
        <end position="261"/>
    </location>
</feature>
<evidence type="ECO:0000256" key="7">
    <source>
        <dbReference type="ARBA" id="ARBA00025100"/>
    </source>
</evidence>
<dbReference type="Proteomes" id="UP000041254">
    <property type="component" value="Unassembled WGS sequence"/>
</dbReference>
<dbReference type="GO" id="GO:0055085">
    <property type="term" value="P:transmembrane transport"/>
    <property type="evidence" value="ECO:0007669"/>
    <property type="project" value="InterPro"/>
</dbReference>
<dbReference type="PANTHER" id="PTHR31651">
    <property type="match status" value="1"/>
</dbReference>
<organism evidence="10 11">
    <name type="scientific">Vitrella brassicaformis (strain CCMP3155)</name>
    <dbReference type="NCBI Taxonomy" id="1169540"/>
    <lineage>
        <taxon>Eukaryota</taxon>
        <taxon>Sar</taxon>
        <taxon>Alveolata</taxon>
        <taxon>Colpodellida</taxon>
        <taxon>Vitrellaceae</taxon>
        <taxon>Vitrella</taxon>
    </lineage>
</organism>
<keyword evidence="11" id="KW-1185">Reference proteome</keyword>
<feature type="transmembrane region" description="Helical" evidence="9">
    <location>
        <begin position="186"/>
        <end position="209"/>
    </location>
</feature>
<accession>A0A0G4H1B2</accession>
<keyword evidence="6 9" id="KW-0472">Membrane</keyword>
<dbReference type="InParanoid" id="A0A0G4H1B2"/>
<protein>
    <submittedName>
        <fullName evidence="10">Uncharacterized protein</fullName>
    </submittedName>
</protein>
<dbReference type="VEuPathDB" id="CryptoDB:Vbra_6480"/>
<evidence type="ECO:0000256" key="2">
    <source>
        <dbReference type="ARBA" id="ARBA00004308"/>
    </source>
</evidence>
<evidence type="ECO:0000313" key="11">
    <source>
        <dbReference type="Proteomes" id="UP000041254"/>
    </source>
</evidence>